<dbReference type="NCBIfam" id="NF033788">
    <property type="entry name" value="HTH_metalloreg"/>
    <property type="match status" value="1"/>
</dbReference>
<dbReference type="KEGG" id="rht:NT26_2413"/>
<dbReference type="GO" id="GO:0003700">
    <property type="term" value="F:DNA-binding transcription factor activity"/>
    <property type="evidence" value="ECO:0007669"/>
    <property type="project" value="InterPro"/>
</dbReference>
<evidence type="ECO:0000259" key="2">
    <source>
        <dbReference type="PROSITE" id="PS50987"/>
    </source>
</evidence>
<dbReference type="PROSITE" id="PS50987">
    <property type="entry name" value="HTH_ARSR_2"/>
    <property type="match status" value="1"/>
</dbReference>
<dbReference type="SUPFAM" id="SSF46785">
    <property type="entry name" value="Winged helix' DNA-binding domain"/>
    <property type="match status" value="1"/>
</dbReference>
<dbReference type="CDD" id="cd00090">
    <property type="entry name" value="HTH_ARSR"/>
    <property type="match status" value="1"/>
</dbReference>
<feature type="domain" description="HTH arsR-type" evidence="2">
    <location>
        <begin position="13"/>
        <end position="107"/>
    </location>
</feature>
<proteinExistence type="predicted"/>
<dbReference type="PANTHER" id="PTHR38600">
    <property type="entry name" value="TRANSCRIPTIONAL REGULATORY PROTEIN"/>
    <property type="match status" value="1"/>
</dbReference>
<dbReference type="PRINTS" id="PR00778">
    <property type="entry name" value="HTHARSR"/>
</dbReference>
<dbReference type="InterPro" id="IPR001845">
    <property type="entry name" value="HTH_ArsR_DNA-bd_dom"/>
</dbReference>
<evidence type="ECO:0000313" key="4">
    <source>
        <dbReference type="Proteomes" id="UP000010792"/>
    </source>
</evidence>
<dbReference type="PANTHER" id="PTHR38600:SF2">
    <property type="entry name" value="SLL0088 PROTEIN"/>
    <property type="match status" value="1"/>
</dbReference>
<dbReference type="Proteomes" id="UP000010792">
    <property type="component" value="Chromosome"/>
</dbReference>
<dbReference type="InterPro" id="IPR011991">
    <property type="entry name" value="ArsR-like_HTH"/>
</dbReference>
<protein>
    <submittedName>
        <fullName evidence="3">Transcriptional regulator, ArsR family</fullName>
    </submittedName>
</protein>
<keyword evidence="4" id="KW-1185">Reference proteome</keyword>
<reference evidence="3 4" key="1">
    <citation type="journal article" date="2013" name="Genome Biol. Evol.">
        <title>Life in an arsenic-containing gold mine: genome and physiology of the autotrophic arsenite-oxidizing bacterium rhizobium sp. NT-26.</title>
        <authorList>
            <person name="Andres J."/>
            <person name="Arsene-Ploetze F."/>
            <person name="Barbe V."/>
            <person name="Brochier-Armanet C."/>
            <person name="Cleiss-Arnold J."/>
            <person name="Coppee J.Y."/>
            <person name="Dillies M.A."/>
            <person name="Geist"/>
            <person name="L"/>
            <person name="Joublin A."/>
            <person name="Koechler S."/>
            <person name="Lassalle F."/>
            <person name="Marchal M."/>
            <person name="Medigue C."/>
            <person name="Muller D."/>
            <person name="Nesme X."/>
            <person name="Plewniak F."/>
            <person name="Proux C."/>
            <person name="Ramirez-Bahena M.H."/>
            <person name="Schenowitz C."/>
            <person name="Sismeiro O."/>
            <person name="Vallenet D."/>
            <person name="Santini J.M."/>
            <person name="Bertin P.N."/>
        </authorList>
    </citation>
    <scope>NUCLEOTIDE SEQUENCE [LARGE SCALE GENOMIC DNA]</scope>
    <source>
        <strain evidence="3 4">NT-26</strain>
    </source>
</reference>
<feature type="region of interest" description="Disordered" evidence="1">
    <location>
        <begin position="122"/>
        <end position="147"/>
    </location>
</feature>
<dbReference type="EMBL" id="FO082820">
    <property type="protein sequence ID" value="CCF20137.1"/>
    <property type="molecule type" value="Genomic_DNA"/>
</dbReference>
<dbReference type="STRING" id="1125847.NT26_2413"/>
<accession>L0NIP5</accession>
<evidence type="ECO:0000256" key="1">
    <source>
        <dbReference type="SAM" id="MobiDB-lite"/>
    </source>
</evidence>
<dbReference type="InterPro" id="IPR036390">
    <property type="entry name" value="WH_DNA-bd_sf"/>
</dbReference>
<evidence type="ECO:0000313" key="3">
    <source>
        <dbReference type="EMBL" id="CCF20137.1"/>
    </source>
</evidence>
<gene>
    <name evidence="3" type="ORF">NT26_2413</name>
</gene>
<dbReference type="Gene3D" id="1.10.10.10">
    <property type="entry name" value="Winged helix-like DNA-binding domain superfamily/Winged helix DNA-binding domain"/>
    <property type="match status" value="1"/>
</dbReference>
<dbReference type="InterPro" id="IPR036388">
    <property type="entry name" value="WH-like_DNA-bd_sf"/>
</dbReference>
<sequence length="147" mass="16233">MTVTLATRIFNHMVELLDTRIDSVFHALSDATRRSMLRELSSGARSVGQLAEPHDMSLAAASKHIKVLEGAGLIRREINGRTHICRLEPGPLATAHEWLAFYERFWSDRLDILEGLLRTQDANASKAPAPPTSAAPSTEETETGEEQ</sequence>
<organism evidence="3 4">
    <name type="scientific">Pseudorhizobium banfieldiae</name>
    <dbReference type="NCBI Taxonomy" id="1125847"/>
    <lineage>
        <taxon>Bacteria</taxon>
        <taxon>Pseudomonadati</taxon>
        <taxon>Pseudomonadota</taxon>
        <taxon>Alphaproteobacteria</taxon>
        <taxon>Hyphomicrobiales</taxon>
        <taxon>Rhizobiaceae</taxon>
        <taxon>Rhizobium/Agrobacterium group</taxon>
        <taxon>Pseudorhizobium</taxon>
    </lineage>
</organism>
<dbReference type="Pfam" id="PF12840">
    <property type="entry name" value="HTH_20"/>
    <property type="match status" value="1"/>
</dbReference>
<dbReference type="SMART" id="SM00418">
    <property type="entry name" value="HTH_ARSR"/>
    <property type="match status" value="1"/>
</dbReference>
<name>L0NIP5_9HYPH</name>
<dbReference type="AlphaFoldDB" id="L0NIP5"/>